<dbReference type="Gramene" id="KRH65671">
    <property type="protein sequence ID" value="KRH65671"/>
    <property type="gene ID" value="GLYMA_03G054000"/>
</dbReference>
<evidence type="ECO:0000256" key="4">
    <source>
        <dbReference type="ARBA" id="ARBA00022729"/>
    </source>
</evidence>
<dbReference type="STRING" id="3847.A0A0R0KF01"/>
<organism evidence="10">
    <name type="scientific">Glycine max</name>
    <name type="common">Soybean</name>
    <name type="synonym">Glycine hispida</name>
    <dbReference type="NCBI Taxonomy" id="3847"/>
    <lineage>
        <taxon>Eukaryota</taxon>
        <taxon>Viridiplantae</taxon>
        <taxon>Streptophyta</taxon>
        <taxon>Embryophyta</taxon>
        <taxon>Tracheophyta</taxon>
        <taxon>Spermatophyta</taxon>
        <taxon>Magnoliopsida</taxon>
        <taxon>eudicotyledons</taxon>
        <taxon>Gunneridae</taxon>
        <taxon>Pentapetalae</taxon>
        <taxon>rosids</taxon>
        <taxon>fabids</taxon>
        <taxon>Fabales</taxon>
        <taxon>Fabaceae</taxon>
        <taxon>Papilionoideae</taxon>
        <taxon>50 kb inversion clade</taxon>
        <taxon>NPAAA clade</taxon>
        <taxon>indigoferoid/millettioid clade</taxon>
        <taxon>Phaseoleae</taxon>
        <taxon>Glycine</taxon>
        <taxon>Glycine subgen. Soja</taxon>
    </lineage>
</organism>
<evidence type="ECO:0000256" key="6">
    <source>
        <dbReference type="ARBA" id="ARBA00022989"/>
    </source>
</evidence>
<comment type="subcellular location">
    <subcellularLocation>
        <location evidence="1">Membrane</location>
        <topology evidence="1">Single-pass type I membrane protein</topology>
    </subcellularLocation>
</comment>
<dbReference type="FunFam" id="3.80.10.10:FF:000383">
    <property type="entry name" value="Leucine-rich repeat receptor protein kinase EMS1"/>
    <property type="match status" value="1"/>
</dbReference>
<dbReference type="Pfam" id="PF00560">
    <property type="entry name" value="LRR_1"/>
    <property type="match status" value="4"/>
</dbReference>
<gene>
    <name evidence="10" type="ORF">GLYMA_03G054000</name>
</gene>
<keyword evidence="6" id="KW-1133">Transmembrane helix</keyword>
<evidence type="ECO:0000256" key="7">
    <source>
        <dbReference type="ARBA" id="ARBA00023136"/>
    </source>
</evidence>
<dbReference type="SUPFAM" id="SSF52047">
    <property type="entry name" value="RNI-like"/>
    <property type="match status" value="1"/>
</dbReference>
<keyword evidence="9" id="KW-0325">Glycoprotein</keyword>
<evidence type="ECO:0000313" key="10">
    <source>
        <dbReference type="EMBL" id="KRH65671.1"/>
    </source>
</evidence>
<dbReference type="GO" id="GO:0016020">
    <property type="term" value="C:membrane"/>
    <property type="evidence" value="ECO:0007669"/>
    <property type="project" value="UniProtKB-SubCell"/>
</dbReference>
<evidence type="ECO:0000256" key="8">
    <source>
        <dbReference type="ARBA" id="ARBA00023170"/>
    </source>
</evidence>
<dbReference type="EnsemblPlants" id="KRH65671">
    <property type="protein sequence ID" value="KRH65671"/>
    <property type="gene ID" value="GLYMA_03G054000"/>
</dbReference>
<reference evidence="10 11" key="1">
    <citation type="journal article" date="2010" name="Nature">
        <title>Genome sequence of the palaeopolyploid soybean.</title>
        <authorList>
            <person name="Schmutz J."/>
            <person name="Cannon S.B."/>
            <person name="Schlueter J."/>
            <person name="Ma J."/>
            <person name="Mitros T."/>
            <person name="Nelson W."/>
            <person name="Hyten D.L."/>
            <person name="Song Q."/>
            <person name="Thelen J.J."/>
            <person name="Cheng J."/>
            <person name="Xu D."/>
            <person name="Hellsten U."/>
            <person name="May G.D."/>
            <person name="Yu Y."/>
            <person name="Sakurai T."/>
            <person name="Umezawa T."/>
            <person name="Bhattacharyya M.K."/>
            <person name="Sandhu D."/>
            <person name="Valliyodan B."/>
            <person name="Lindquist E."/>
            <person name="Peto M."/>
            <person name="Grant D."/>
            <person name="Shu S."/>
            <person name="Goodstein D."/>
            <person name="Barry K."/>
            <person name="Futrell-Griggs M."/>
            <person name="Abernathy B."/>
            <person name="Du J."/>
            <person name="Tian Z."/>
            <person name="Zhu L."/>
            <person name="Gill N."/>
            <person name="Joshi T."/>
            <person name="Libault M."/>
            <person name="Sethuraman A."/>
            <person name="Zhang X.-C."/>
            <person name="Shinozaki K."/>
            <person name="Nguyen H.T."/>
            <person name="Wing R.A."/>
            <person name="Cregan P."/>
            <person name="Specht J."/>
            <person name="Grimwood J."/>
            <person name="Rokhsar D."/>
            <person name="Stacey G."/>
            <person name="Shoemaker R.C."/>
            <person name="Jackson S.A."/>
        </authorList>
    </citation>
    <scope>NUCLEOTIDE SEQUENCE</scope>
    <source>
        <strain evidence="11">cv. Williams 82</strain>
        <tissue evidence="10">Callus</tissue>
    </source>
</reference>
<keyword evidence="8" id="KW-0675">Receptor</keyword>
<dbReference type="InterPro" id="IPR046956">
    <property type="entry name" value="RLP23-like"/>
</dbReference>
<dbReference type="Gene3D" id="3.80.10.10">
    <property type="entry name" value="Ribonuclease Inhibitor"/>
    <property type="match status" value="2"/>
</dbReference>
<keyword evidence="12" id="KW-1185">Reference proteome</keyword>
<keyword evidence="2" id="KW-0433">Leucine-rich repeat</keyword>
<dbReference type="AlphaFoldDB" id="A0A0R0KF01"/>
<reference evidence="10" key="3">
    <citation type="submission" date="2018-07" db="EMBL/GenBank/DDBJ databases">
        <title>WGS assembly of Glycine max.</title>
        <authorList>
            <person name="Schmutz J."/>
            <person name="Cannon S."/>
            <person name="Schlueter J."/>
            <person name="Ma J."/>
            <person name="Mitros T."/>
            <person name="Nelson W."/>
            <person name="Hyten D."/>
            <person name="Song Q."/>
            <person name="Thelen J."/>
            <person name="Cheng J."/>
            <person name="Xu D."/>
            <person name="Hellsten U."/>
            <person name="May G."/>
            <person name="Yu Y."/>
            <person name="Sakurai T."/>
            <person name="Umezawa T."/>
            <person name="Bhattacharyya M."/>
            <person name="Sandhu D."/>
            <person name="Valliyodan B."/>
            <person name="Lindquist E."/>
            <person name="Peto M."/>
            <person name="Grant D."/>
            <person name="Shu S."/>
            <person name="Goodstein D."/>
            <person name="Barry K."/>
            <person name="Futrell-Griggs M."/>
            <person name="Abernathy B."/>
            <person name="Du J."/>
            <person name="Tian Z."/>
            <person name="Zhu L."/>
            <person name="Gill N."/>
            <person name="Joshi T."/>
            <person name="Libault M."/>
            <person name="Sethuraman A."/>
            <person name="Zhang X."/>
            <person name="Shinozaki K."/>
            <person name="Nguyen H."/>
            <person name="Wing R."/>
            <person name="Cregan P."/>
            <person name="Specht J."/>
            <person name="Grimwood J."/>
            <person name="Rokhsar D."/>
            <person name="Stacey G."/>
            <person name="Shoemaker R."/>
            <person name="Jackson S."/>
        </authorList>
    </citation>
    <scope>NUCLEOTIDE SEQUENCE</scope>
    <source>
        <tissue evidence="10">Callus</tissue>
    </source>
</reference>
<keyword evidence="7" id="KW-0472">Membrane</keyword>
<evidence type="ECO:0000256" key="3">
    <source>
        <dbReference type="ARBA" id="ARBA00022692"/>
    </source>
</evidence>
<proteinExistence type="predicted"/>
<keyword evidence="4" id="KW-0732">Signal</keyword>
<dbReference type="PANTHER" id="PTHR48061">
    <property type="entry name" value="LEUCINE-RICH REPEAT RECEPTOR PROTEIN KINASE EMS1-LIKE-RELATED"/>
    <property type="match status" value="1"/>
</dbReference>
<evidence type="ECO:0000256" key="9">
    <source>
        <dbReference type="ARBA" id="ARBA00023180"/>
    </source>
</evidence>
<sequence>MGSNEAYAYMFVQQEFDVILKCFAKVDIAGKVTTKGLLVKAHIELGPLLAKISPILGSCVWTVENENRKQPNQTPPKIFNIGTLSVIDTSWSNNLHGFLPKFPSSRSLYSLSVSNTNLSGEIPSFIGNMRKLYELNLSKCGFSETIFSSLSNLTKLVQIDFNGSVQLNKLLELKSLTELDLSCNLKTFLGFLRNLYAIVVLDLSANKQLPIFPEQENYLDFSSIKFSSFITQDIGNYLSLTSFLSVSNNTLDGSIPNSIYIASSLQVFDLSLNNIYGTIISCLMRMSGTLKVLNLKNNNLTGHIPDAIPASCSLWILNLHGNLLVGPIPNSLSCCLKLKVLDLGINQIIGGFPCFLKKISTLRILVLWKNKFQGSLRCLKTNKGNASNCGHRF</sequence>
<name>A0A0R0KF01_SOYBN</name>
<dbReference type="InterPro" id="IPR032675">
    <property type="entry name" value="LRR_dom_sf"/>
</dbReference>
<dbReference type="EMBL" id="CM000836">
    <property type="protein sequence ID" value="KRH65671.1"/>
    <property type="molecule type" value="Genomic_DNA"/>
</dbReference>
<evidence type="ECO:0000313" key="12">
    <source>
        <dbReference type="Proteomes" id="UP000008827"/>
    </source>
</evidence>
<keyword evidence="5" id="KW-0677">Repeat</keyword>
<protein>
    <submittedName>
        <fullName evidence="10 11">Uncharacterized protein</fullName>
    </submittedName>
</protein>
<dbReference type="Proteomes" id="UP000008827">
    <property type="component" value="Chromosome 3"/>
</dbReference>
<dbReference type="InParanoid" id="A0A0R0KF01"/>
<dbReference type="PANTHER" id="PTHR48061:SF49">
    <property type="entry name" value="DISEASE RESISTANCE FAMILY PROTEIN_LRR PROTEIN"/>
    <property type="match status" value="1"/>
</dbReference>
<reference evidence="11" key="2">
    <citation type="submission" date="2018-02" db="UniProtKB">
        <authorList>
            <consortium name="EnsemblPlants"/>
        </authorList>
    </citation>
    <scope>IDENTIFICATION</scope>
    <source>
        <strain evidence="11">Williams 82</strain>
    </source>
</reference>
<evidence type="ECO:0000313" key="11">
    <source>
        <dbReference type="EnsemblPlants" id="KRH65671"/>
    </source>
</evidence>
<accession>A0A0R0KF01</accession>
<evidence type="ECO:0000256" key="2">
    <source>
        <dbReference type="ARBA" id="ARBA00022614"/>
    </source>
</evidence>
<evidence type="ECO:0000256" key="5">
    <source>
        <dbReference type="ARBA" id="ARBA00022737"/>
    </source>
</evidence>
<dbReference type="SMR" id="A0A0R0KF01"/>
<dbReference type="InterPro" id="IPR001611">
    <property type="entry name" value="Leu-rich_rpt"/>
</dbReference>
<keyword evidence="3" id="KW-0812">Transmembrane</keyword>
<evidence type="ECO:0000256" key="1">
    <source>
        <dbReference type="ARBA" id="ARBA00004479"/>
    </source>
</evidence>